<evidence type="ECO:0000313" key="3">
    <source>
        <dbReference type="EMBL" id="GAG05780.1"/>
    </source>
</evidence>
<protein>
    <recommendedName>
        <fullName evidence="2">RecF/RecN/SMC N-terminal domain-containing protein</fullName>
    </recommendedName>
</protein>
<gene>
    <name evidence="3" type="ORF">S01H1_44234</name>
</gene>
<dbReference type="InterPro" id="IPR003395">
    <property type="entry name" value="RecF/RecN/SMC_N"/>
</dbReference>
<dbReference type="EMBL" id="BARS01028210">
    <property type="protein sequence ID" value="GAG05780.1"/>
    <property type="molecule type" value="Genomic_DNA"/>
</dbReference>
<feature type="non-terminal residue" evidence="3">
    <location>
        <position position="265"/>
    </location>
</feature>
<dbReference type="SUPFAM" id="SSF52540">
    <property type="entry name" value="P-loop containing nucleoside triphosphate hydrolases"/>
    <property type="match status" value="1"/>
</dbReference>
<comment type="caution">
    <text evidence="3">The sequence shown here is derived from an EMBL/GenBank/DDBJ whole genome shotgun (WGS) entry which is preliminary data.</text>
</comment>
<organism evidence="3">
    <name type="scientific">marine sediment metagenome</name>
    <dbReference type="NCBI Taxonomy" id="412755"/>
    <lineage>
        <taxon>unclassified sequences</taxon>
        <taxon>metagenomes</taxon>
        <taxon>ecological metagenomes</taxon>
    </lineage>
</organism>
<reference evidence="3" key="1">
    <citation type="journal article" date="2014" name="Front. Microbiol.">
        <title>High frequency of phylogenetically diverse reductive dehalogenase-homologous genes in deep subseafloor sedimentary metagenomes.</title>
        <authorList>
            <person name="Kawai M."/>
            <person name="Futagami T."/>
            <person name="Toyoda A."/>
            <person name="Takaki Y."/>
            <person name="Nishi S."/>
            <person name="Hori S."/>
            <person name="Arai W."/>
            <person name="Tsubouchi T."/>
            <person name="Morono Y."/>
            <person name="Uchiyama I."/>
            <person name="Ito T."/>
            <person name="Fujiyama A."/>
            <person name="Inagaki F."/>
            <person name="Takami H."/>
        </authorList>
    </citation>
    <scope>NUCLEOTIDE SEQUENCE</scope>
    <source>
        <strain evidence="3">Expedition CK06-06</strain>
    </source>
</reference>
<name>X0UJI3_9ZZZZ</name>
<evidence type="ECO:0000256" key="1">
    <source>
        <dbReference type="SAM" id="Coils"/>
    </source>
</evidence>
<dbReference type="InterPro" id="IPR027417">
    <property type="entry name" value="P-loop_NTPase"/>
</dbReference>
<feature type="domain" description="RecF/RecN/SMC N-terminal" evidence="2">
    <location>
        <begin position="12"/>
        <end position="264"/>
    </location>
</feature>
<dbReference type="Pfam" id="PF02463">
    <property type="entry name" value="SMC_N"/>
    <property type="match status" value="1"/>
</dbReference>
<dbReference type="Gene3D" id="3.40.50.300">
    <property type="entry name" value="P-loop containing nucleotide triphosphate hydrolases"/>
    <property type="match status" value="1"/>
</dbReference>
<keyword evidence="1" id="KW-0175">Coiled coil</keyword>
<feature type="coiled-coil region" evidence="1">
    <location>
        <begin position="1"/>
        <end position="59"/>
    </location>
</feature>
<proteinExistence type="predicted"/>
<dbReference type="AlphaFoldDB" id="X0UJI3"/>
<sequence>NNQIESLKAKIEEDKLKIEERTKEKQGLEEEELSLNKEIDEAKEGIQALEKEAQVLRDSAYNKKLEIQSLEFELEKIRDYLRQVYKVEFDPTLQGEAEEDIGSLSVEKEKMQKQVKSLGEVNLVAIEEFEELKKREDFLDSQKQDLITSKDSLKKAIAKINRVSRELFLDTFGKIEQEFKKNFKFLFNGGRANLILVDRDNILESGVEIEVQPPGKKLQNVSLLSGGEKALTAIALIFAIFAVKPSPLCVLDEIDAPLDEANVDR</sequence>
<feature type="non-terminal residue" evidence="3">
    <location>
        <position position="1"/>
    </location>
</feature>
<accession>X0UJI3</accession>
<dbReference type="PANTHER" id="PTHR43977">
    <property type="entry name" value="STRUCTURAL MAINTENANCE OF CHROMOSOMES PROTEIN 3"/>
    <property type="match status" value="1"/>
</dbReference>
<evidence type="ECO:0000259" key="2">
    <source>
        <dbReference type="Pfam" id="PF02463"/>
    </source>
</evidence>